<proteinExistence type="inferred from homology"/>
<keyword evidence="4" id="KW-1185">Reference proteome</keyword>
<dbReference type="Proteomes" id="UP000036987">
    <property type="component" value="Unassembled WGS sequence"/>
</dbReference>
<dbReference type="Pfam" id="PF04520">
    <property type="entry name" value="Senescence_reg"/>
    <property type="match status" value="1"/>
</dbReference>
<reference evidence="4" key="1">
    <citation type="journal article" date="2016" name="Nature">
        <title>The genome of the seagrass Zostera marina reveals angiosperm adaptation to the sea.</title>
        <authorList>
            <person name="Olsen J.L."/>
            <person name="Rouze P."/>
            <person name="Verhelst B."/>
            <person name="Lin Y.-C."/>
            <person name="Bayer T."/>
            <person name="Collen J."/>
            <person name="Dattolo E."/>
            <person name="De Paoli E."/>
            <person name="Dittami S."/>
            <person name="Maumus F."/>
            <person name="Michel G."/>
            <person name="Kersting A."/>
            <person name="Lauritano C."/>
            <person name="Lohaus R."/>
            <person name="Toepel M."/>
            <person name="Tonon T."/>
            <person name="Vanneste K."/>
            <person name="Amirebrahimi M."/>
            <person name="Brakel J."/>
            <person name="Bostroem C."/>
            <person name="Chovatia M."/>
            <person name="Grimwood J."/>
            <person name="Jenkins J.W."/>
            <person name="Jueterbock A."/>
            <person name="Mraz A."/>
            <person name="Stam W.T."/>
            <person name="Tice H."/>
            <person name="Bornberg-Bauer E."/>
            <person name="Green P.J."/>
            <person name="Pearson G.A."/>
            <person name="Procaccini G."/>
            <person name="Duarte C.M."/>
            <person name="Schmutz J."/>
            <person name="Reusch T.B.H."/>
            <person name="Van de Peer Y."/>
        </authorList>
    </citation>
    <scope>NUCLEOTIDE SEQUENCE [LARGE SCALE GENOMIC DNA]</scope>
    <source>
        <strain evidence="4">cv. Finnish</strain>
    </source>
</reference>
<accession>A0A0K9P804</accession>
<evidence type="ECO:0000256" key="2">
    <source>
        <dbReference type="SAM" id="MobiDB-lite"/>
    </source>
</evidence>
<organism evidence="3 4">
    <name type="scientific">Zostera marina</name>
    <name type="common">Eelgrass</name>
    <dbReference type="NCBI Taxonomy" id="29655"/>
    <lineage>
        <taxon>Eukaryota</taxon>
        <taxon>Viridiplantae</taxon>
        <taxon>Streptophyta</taxon>
        <taxon>Embryophyta</taxon>
        <taxon>Tracheophyta</taxon>
        <taxon>Spermatophyta</taxon>
        <taxon>Magnoliopsida</taxon>
        <taxon>Liliopsida</taxon>
        <taxon>Zosteraceae</taxon>
        <taxon>Zostera</taxon>
    </lineage>
</organism>
<dbReference type="AlphaFoldDB" id="A0A0K9P804"/>
<comment type="caution">
    <text evidence="3">The sequence shown here is derived from an EMBL/GenBank/DDBJ whole genome shotgun (WGS) entry which is preliminary data.</text>
</comment>
<dbReference type="PANTHER" id="PTHR33083:SF114">
    <property type="entry name" value="OS10G0481000 PROTEIN"/>
    <property type="match status" value="1"/>
</dbReference>
<evidence type="ECO:0000256" key="1">
    <source>
        <dbReference type="ARBA" id="ARBA00034773"/>
    </source>
</evidence>
<dbReference type="PANTHER" id="PTHR33083">
    <property type="entry name" value="EXPRESSED PROTEIN"/>
    <property type="match status" value="1"/>
</dbReference>
<evidence type="ECO:0000313" key="4">
    <source>
        <dbReference type="Proteomes" id="UP000036987"/>
    </source>
</evidence>
<feature type="compositionally biased region" description="Low complexity" evidence="2">
    <location>
        <begin position="113"/>
        <end position="131"/>
    </location>
</feature>
<gene>
    <name evidence="3" type="ORF">ZOSMA_338G00100</name>
</gene>
<protein>
    <recommendedName>
        <fullName evidence="5">Senescence regulator</fullName>
    </recommendedName>
</protein>
<feature type="region of interest" description="Disordered" evidence="2">
    <location>
        <begin position="1"/>
        <end position="31"/>
    </location>
</feature>
<dbReference type="GO" id="GO:0010150">
    <property type="term" value="P:leaf senescence"/>
    <property type="evidence" value="ECO:0007669"/>
    <property type="project" value="UniProtKB-ARBA"/>
</dbReference>
<dbReference type="OrthoDB" id="684536at2759"/>
<feature type="compositionally biased region" description="Basic and acidic residues" evidence="2">
    <location>
        <begin position="138"/>
        <end position="148"/>
    </location>
</feature>
<dbReference type="EMBL" id="LFYR01001074">
    <property type="protein sequence ID" value="KMZ65126.1"/>
    <property type="molecule type" value="Genomic_DNA"/>
</dbReference>
<feature type="region of interest" description="Disordered" evidence="2">
    <location>
        <begin position="113"/>
        <end position="148"/>
    </location>
</feature>
<name>A0A0K9P804_ZOSMR</name>
<dbReference type="InterPro" id="IPR007608">
    <property type="entry name" value="Senescence_reg_S40"/>
</dbReference>
<comment type="similarity">
    <text evidence="1">Belongs to the senescence regulator S40 family.</text>
</comment>
<evidence type="ECO:0008006" key="5">
    <source>
        <dbReference type="Google" id="ProtNLM"/>
    </source>
</evidence>
<sequence>MEAFRQSRKPQISERFLTMSETGSGEMEGGDLAELDEGEMFWIETDLASTSIIHQSPPPTKSPPLLTRSHSETLHCVPLEKNHGILAVLPDDDYEMKRKTTATVQRPTLLLQRKSSLPSPSSFSSESLKMSIPRPRPKPFDIWDGDRGWRGREQKGKRTFQQSAPVNIIMCPRKNWIEEAKDDGNMLPPHEIVDLANESPMTTFSVLEGVGRTLKGRDLRRVRNAVWRQTGFID</sequence>
<evidence type="ECO:0000313" key="3">
    <source>
        <dbReference type="EMBL" id="KMZ65126.1"/>
    </source>
</evidence>